<dbReference type="RefSeq" id="WP_045534611.1">
    <property type="nucleotide sequence ID" value="NZ_AP014569.1"/>
</dbReference>
<dbReference type="OrthoDB" id="9801055at2"/>
<dbReference type="GO" id="GO:0008360">
    <property type="term" value="P:regulation of cell shape"/>
    <property type="evidence" value="ECO:0007669"/>
    <property type="project" value="UniProtKB-KW"/>
</dbReference>
<dbReference type="HOGENOM" id="CLU_052344_1_0_4"/>
<keyword evidence="3 7" id="KW-0133">Cell shape</keyword>
<keyword evidence="9" id="KW-1185">Reference proteome</keyword>
<evidence type="ECO:0000313" key="8">
    <source>
        <dbReference type="EMBL" id="BAO82583.1"/>
    </source>
</evidence>
<dbReference type="UniPathway" id="UPA00219"/>
<dbReference type="GO" id="GO:0071555">
    <property type="term" value="P:cell wall organization"/>
    <property type="evidence" value="ECO:0007669"/>
    <property type="project" value="UniProtKB-KW"/>
</dbReference>
<protein>
    <recommendedName>
        <fullName evidence="2 7">Glutamate racemase</fullName>
        <ecNumber evidence="2 7">5.1.1.3</ecNumber>
    </recommendedName>
</protein>
<feature type="binding site" evidence="7">
    <location>
        <begin position="202"/>
        <end position="203"/>
    </location>
    <ligand>
        <name>substrate</name>
    </ligand>
</feature>
<evidence type="ECO:0000256" key="5">
    <source>
        <dbReference type="ARBA" id="ARBA00023235"/>
    </source>
</evidence>
<dbReference type="HAMAP" id="MF_00258">
    <property type="entry name" value="Glu_racemase"/>
    <property type="match status" value="1"/>
</dbReference>
<dbReference type="PANTHER" id="PTHR21198:SF2">
    <property type="entry name" value="GLUTAMATE RACEMASE"/>
    <property type="match status" value="1"/>
</dbReference>
<dbReference type="InterPro" id="IPR001920">
    <property type="entry name" value="Asp/Glu_race"/>
</dbReference>
<dbReference type="GO" id="GO:0008881">
    <property type="term" value="F:glutamate racemase activity"/>
    <property type="evidence" value="ECO:0007669"/>
    <property type="project" value="UniProtKB-UniRule"/>
</dbReference>
<comment type="function">
    <text evidence="7">Provides the (R)-glutamate required for cell wall biosynthesis.</text>
</comment>
<keyword evidence="6 7" id="KW-0961">Cell wall biogenesis/degradation</keyword>
<dbReference type="SUPFAM" id="SSF53681">
    <property type="entry name" value="Aspartate/glutamate racemase"/>
    <property type="match status" value="2"/>
</dbReference>
<dbReference type="FunFam" id="3.40.50.1860:FF:000001">
    <property type="entry name" value="Glutamate racemase"/>
    <property type="match status" value="1"/>
</dbReference>
<dbReference type="InterPro" id="IPR004391">
    <property type="entry name" value="Glu_race"/>
</dbReference>
<accession>A0A060NSR1</accession>
<evidence type="ECO:0000256" key="7">
    <source>
        <dbReference type="HAMAP-Rule" id="MF_00258"/>
    </source>
</evidence>
<dbReference type="Pfam" id="PF01177">
    <property type="entry name" value="Asp_Glu_race"/>
    <property type="match status" value="1"/>
</dbReference>
<comment type="similarity">
    <text evidence="7">Belongs to the aspartate/glutamate racemases family.</text>
</comment>
<organism evidence="8 9">
    <name type="scientific">Serpentinimonas maccroryi</name>
    <dbReference type="NCBI Taxonomy" id="1458426"/>
    <lineage>
        <taxon>Bacteria</taxon>
        <taxon>Pseudomonadati</taxon>
        <taxon>Pseudomonadota</taxon>
        <taxon>Betaproteobacteria</taxon>
        <taxon>Burkholderiales</taxon>
        <taxon>Comamonadaceae</taxon>
        <taxon>Serpentinimonas</taxon>
    </lineage>
</organism>
<evidence type="ECO:0000313" key="9">
    <source>
        <dbReference type="Proteomes" id="UP000066014"/>
    </source>
</evidence>
<gene>
    <name evidence="7" type="primary">murI</name>
    <name evidence="8" type="ORF">SMCB_0355</name>
</gene>
<dbReference type="AlphaFoldDB" id="A0A060NSR1"/>
<sequence>MPTLPPHPPAAPALPHGDAGAAVGVFDSGVGGLSVLREIRALLPAQALRYVADSGHAPYGDKAAQQVQARAERIIEFLAAQPVQAVVVACNTVTGLSIQALRQRFPQLPLVAIEPAVKPAVAATRSGTVGVLATHNTVHSPGLARLIAAHAGPVRVLAQACPGWVELVERGELDGPASRAAVAACLDPLLAQGADVLVLGCTHYPFLRPLIEQHAGPGVQVLDPAAAVARELLRRLPAAASNAALGTTPIAAAQTLLGAGCTHFWSSGDCAHASRLISRLWGAPVVAAALPV</sequence>
<evidence type="ECO:0000256" key="1">
    <source>
        <dbReference type="ARBA" id="ARBA00001602"/>
    </source>
</evidence>
<dbReference type="STRING" id="1458426.SMCB_0355"/>
<evidence type="ECO:0000256" key="2">
    <source>
        <dbReference type="ARBA" id="ARBA00013090"/>
    </source>
</evidence>
<feature type="binding site" evidence="7">
    <location>
        <begin position="59"/>
        <end position="60"/>
    </location>
    <ligand>
        <name>substrate</name>
    </ligand>
</feature>
<dbReference type="EC" id="5.1.1.3" evidence="2 7"/>
<feature type="active site" description="Proton donor/acceptor" evidence="7">
    <location>
        <position position="201"/>
    </location>
</feature>
<proteinExistence type="inferred from homology"/>
<dbReference type="GO" id="GO:0009252">
    <property type="term" value="P:peptidoglycan biosynthetic process"/>
    <property type="evidence" value="ECO:0007669"/>
    <property type="project" value="UniProtKB-UniRule"/>
</dbReference>
<dbReference type="PROSITE" id="PS00924">
    <property type="entry name" value="ASP_GLU_RACEMASE_2"/>
    <property type="match status" value="1"/>
</dbReference>
<evidence type="ECO:0000256" key="3">
    <source>
        <dbReference type="ARBA" id="ARBA00022960"/>
    </source>
</evidence>
<reference evidence="8 9" key="1">
    <citation type="journal article" date="2014" name="Nat. Commun.">
        <title>Physiological and genomic features of highly alkaliphilic hydrogen-utilizing Betaproteobacteria from a continental serpentinizing site.</title>
        <authorList>
            <person name="Suzuki S."/>
            <person name="Kuenen J.G."/>
            <person name="Schipper K."/>
            <person name="van der Velde S."/>
            <person name="Ishii S."/>
            <person name="Wu A."/>
            <person name="Sorokin D.Y."/>
            <person name="Tenney A."/>
            <person name="Meng X.Y."/>
            <person name="Morrill P.L."/>
            <person name="Kamagata Y."/>
            <person name="Muyzer G."/>
            <person name="Nealson K.H."/>
        </authorList>
    </citation>
    <scope>NUCLEOTIDE SEQUENCE [LARGE SCALE GENOMIC DNA]</scope>
    <source>
        <strain evidence="8 9">B1</strain>
    </source>
</reference>
<evidence type="ECO:0000256" key="6">
    <source>
        <dbReference type="ARBA" id="ARBA00023316"/>
    </source>
</evidence>
<dbReference type="KEGG" id="cbab:SMCB_0355"/>
<dbReference type="EMBL" id="AP014569">
    <property type="protein sequence ID" value="BAO82583.1"/>
    <property type="molecule type" value="Genomic_DNA"/>
</dbReference>
<keyword evidence="4 7" id="KW-0573">Peptidoglycan synthesis</keyword>
<dbReference type="NCBIfam" id="TIGR00067">
    <property type="entry name" value="glut_race"/>
    <property type="match status" value="1"/>
</dbReference>
<feature type="binding site" evidence="7">
    <location>
        <begin position="91"/>
        <end position="92"/>
    </location>
    <ligand>
        <name>substrate</name>
    </ligand>
</feature>
<name>A0A060NSR1_9BURK</name>
<dbReference type="InterPro" id="IPR033134">
    <property type="entry name" value="Asp/Glu_racemase_AS_2"/>
</dbReference>
<dbReference type="Gene3D" id="3.40.50.1860">
    <property type="match status" value="2"/>
</dbReference>
<keyword evidence="5 7" id="KW-0413">Isomerase</keyword>
<feature type="active site" description="Proton donor/acceptor" evidence="7">
    <location>
        <position position="90"/>
    </location>
</feature>
<comment type="pathway">
    <text evidence="7">Cell wall biogenesis; peptidoglycan biosynthesis.</text>
</comment>
<dbReference type="Proteomes" id="UP000066014">
    <property type="component" value="Chromosome"/>
</dbReference>
<feature type="binding site" evidence="7">
    <location>
        <begin position="27"/>
        <end position="28"/>
    </location>
    <ligand>
        <name>substrate</name>
    </ligand>
</feature>
<evidence type="ECO:0000256" key="4">
    <source>
        <dbReference type="ARBA" id="ARBA00022984"/>
    </source>
</evidence>
<dbReference type="PANTHER" id="PTHR21198">
    <property type="entry name" value="GLUTAMATE RACEMASE"/>
    <property type="match status" value="1"/>
</dbReference>
<dbReference type="InterPro" id="IPR015942">
    <property type="entry name" value="Asp/Glu/hydantoin_racemase"/>
</dbReference>
<comment type="catalytic activity">
    <reaction evidence="1 7">
        <text>L-glutamate = D-glutamate</text>
        <dbReference type="Rhea" id="RHEA:12813"/>
        <dbReference type="ChEBI" id="CHEBI:29985"/>
        <dbReference type="ChEBI" id="CHEBI:29986"/>
        <dbReference type="EC" id="5.1.1.3"/>
    </reaction>
</comment>